<evidence type="ECO:0000259" key="1">
    <source>
        <dbReference type="Pfam" id="PF09722"/>
    </source>
</evidence>
<gene>
    <name evidence="3" type="ORF">GCM10007878_25560</name>
</gene>
<evidence type="ECO:0008006" key="5">
    <source>
        <dbReference type="Google" id="ProtNLM"/>
    </source>
</evidence>
<proteinExistence type="predicted"/>
<dbReference type="InterPro" id="IPR046847">
    <property type="entry name" value="Xre-like_HTH"/>
</dbReference>
<name>A0ABQ6A0D3_9GAMM</name>
<evidence type="ECO:0000313" key="4">
    <source>
        <dbReference type="Proteomes" id="UP001156682"/>
    </source>
</evidence>
<accession>A0ABQ6A0D3</accession>
<evidence type="ECO:0000259" key="2">
    <source>
        <dbReference type="Pfam" id="PF20432"/>
    </source>
</evidence>
<reference evidence="4" key="1">
    <citation type="journal article" date="2019" name="Int. J. Syst. Evol. Microbiol.">
        <title>The Global Catalogue of Microorganisms (GCM) 10K type strain sequencing project: providing services to taxonomists for standard genome sequencing and annotation.</title>
        <authorList>
            <consortium name="The Broad Institute Genomics Platform"/>
            <consortium name="The Broad Institute Genome Sequencing Center for Infectious Disease"/>
            <person name="Wu L."/>
            <person name="Ma J."/>
        </authorList>
    </citation>
    <scope>NUCLEOTIDE SEQUENCE [LARGE SCALE GENOMIC DNA]</scope>
    <source>
        <strain evidence="4">NBRC 100033</strain>
    </source>
</reference>
<organism evidence="3 4">
    <name type="scientific">Marinospirillum insulare</name>
    <dbReference type="NCBI Taxonomy" id="217169"/>
    <lineage>
        <taxon>Bacteria</taxon>
        <taxon>Pseudomonadati</taxon>
        <taxon>Pseudomonadota</taxon>
        <taxon>Gammaproteobacteria</taxon>
        <taxon>Oceanospirillales</taxon>
        <taxon>Oceanospirillaceae</taxon>
        <taxon>Marinospirillum</taxon>
    </lineage>
</organism>
<dbReference type="Proteomes" id="UP001156682">
    <property type="component" value="Unassembled WGS sequence"/>
</dbReference>
<comment type="caution">
    <text evidence="3">The sequence shown here is derived from an EMBL/GenBank/DDBJ whole genome shotgun (WGS) entry which is preliminary data.</text>
</comment>
<protein>
    <recommendedName>
        <fullName evidence="5">DUF2384 domain-containing protein</fullName>
    </recommendedName>
</protein>
<sequence length="138" mass="15733">MLANTLNTDKKVTEQQIGRVAVKLFFAIADEWKLSEEQSLLLVGASSRTTLHNWRKKLAANEPIKLSSDTLERLSYIAGIYKALQVLFSEKSQWQEWVHKPNRDFAGQSALERMLSGRVVALADVRRYLDGWRGAHYG</sequence>
<dbReference type="RefSeq" id="WP_036240196.1">
    <property type="nucleotide sequence ID" value="NZ_BSOR01000076.1"/>
</dbReference>
<feature type="domain" description="Antitoxin Xre/MbcA/ParS-like toxin-binding" evidence="1">
    <location>
        <begin position="83"/>
        <end position="134"/>
    </location>
</feature>
<dbReference type="InterPro" id="IPR024467">
    <property type="entry name" value="Xre/MbcA/ParS-like_toxin-bd"/>
</dbReference>
<dbReference type="Pfam" id="PF09722">
    <property type="entry name" value="Xre_MbcA_ParS_C"/>
    <property type="match status" value="1"/>
</dbReference>
<keyword evidence="4" id="KW-1185">Reference proteome</keyword>
<dbReference type="Pfam" id="PF20432">
    <property type="entry name" value="Xre-like-HTH"/>
    <property type="match status" value="1"/>
</dbReference>
<dbReference type="EMBL" id="BSOR01000076">
    <property type="protein sequence ID" value="GLR65117.1"/>
    <property type="molecule type" value="Genomic_DNA"/>
</dbReference>
<feature type="domain" description="Antitoxin Xre-like helix-turn-helix" evidence="2">
    <location>
        <begin position="17"/>
        <end position="79"/>
    </location>
</feature>
<evidence type="ECO:0000313" key="3">
    <source>
        <dbReference type="EMBL" id="GLR65117.1"/>
    </source>
</evidence>